<feature type="region of interest" description="Disordered" evidence="1">
    <location>
        <begin position="195"/>
        <end position="218"/>
    </location>
</feature>
<evidence type="ECO:0000256" key="1">
    <source>
        <dbReference type="SAM" id="MobiDB-lite"/>
    </source>
</evidence>
<gene>
    <name evidence="2" type="ORF">IM725_14985</name>
</gene>
<sequence>MSFISRLFGSRGGAADRAQDTRRGPDSVQASRLPPANHAMRRELLRVTLRDTLRRCGIPLGWIGAEVLSGSSREGHVGLHWQLSVRHWDPRLVMRMVALQNNLVSRLLAVDPMASQWLLGLSWQFALADESACPPLPHPGSWTSLEDTPMAQAAGAHPGGGSADVIAGPVRIEDTGSAAHAELEQRLAARDADFLARPGGGGEATEPMYLSTQPARLR</sequence>
<protein>
    <recommendedName>
        <fullName evidence="4">DUF721 domain-containing protein</fullName>
    </recommendedName>
</protein>
<feature type="region of interest" description="Disordered" evidence="1">
    <location>
        <begin position="1"/>
        <end position="33"/>
    </location>
</feature>
<proteinExistence type="predicted"/>
<evidence type="ECO:0000313" key="2">
    <source>
        <dbReference type="EMBL" id="MBE7941881.1"/>
    </source>
</evidence>
<reference evidence="2 3" key="1">
    <citation type="submission" date="2020-10" db="EMBL/GenBank/DDBJ databases">
        <title>Draft genome of Ramlibacter aquaticus LMG 30558.</title>
        <authorList>
            <person name="Props R."/>
        </authorList>
    </citation>
    <scope>NUCLEOTIDE SEQUENCE [LARGE SCALE GENOMIC DNA]</scope>
    <source>
        <strain evidence="2 3">LMG 30558</strain>
    </source>
</reference>
<organism evidence="2 3">
    <name type="scientific">Ramlibacter aquaticus</name>
    <dbReference type="NCBI Taxonomy" id="2780094"/>
    <lineage>
        <taxon>Bacteria</taxon>
        <taxon>Pseudomonadati</taxon>
        <taxon>Pseudomonadota</taxon>
        <taxon>Betaproteobacteria</taxon>
        <taxon>Burkholderiales</taxon>
        <taxon>Comamonadaceae</taxon>
        <taxon>Ramlibacter</taxon>
    </lineage>
</organism>
<evidence type="ECO:0000313" key="3">
    <source>
        <dbReference type="Proteomes" id="UP000715965"/>
    </source>
</evidence>
<dbReference type="RefSeq" id="WP_193781443.1">
    <property type="nucleotide sequence ID" value="NZ_JADDOJ010000068.1"/>
</dbReference>
<evidence type="ECO:0008006" key="4">
    <source>
        <dbReference type="Google" id="ProtNLM"/>
    </source>
</evidence>
<dbReference type="Proteomes" id="UP000715965">
    <property type="component" value="Unassembled WGS sequence"/>
</dbReference>
<comment type="caution">
    <text evidence="2">The sequence shown here is derived from an EMBL/GenBank/DDBJ whole genome shotgun (WGS) entry which is preliminary data.</text>
</comment>
<name>A0ABR9SHN8_9BURK</name>
<keyword evidence="3" id="KW-1185">Reference proteome</keyword>
<accession>A0ABR9SHN8</accession>
<dbReference type="EMBL" id="JADDOJ010000068">
    <property type="protein sequence ID" value="MBE7941881.1"/>
    <property type="molecule type" value="Genomic_DNA"/>
</dbReference>